<dbReference type="GO" id="GO:0042597">
    <property type="term" value="C:periplasmic space"/>
    <property type="evidence" value="ECO:0007669"/>
    <property type="project" value="UniProtKB-SubCell"/>
</dbReference>
<dbReference type="Proteomes" id="UP000321764">
    <property type="component" value="Unassembled WGS sequence"/>
</dbReference>
<dbReference type="SUPFAM" id="SSF53850">
    <property type="entry name" value="Periplasmic binding protein-like II"/>
    <property type="match status" value="1"/>
</dbReference>
<dbReference type="PANTHER" id="PTHR43649:SF12">
    <property type="entry name" value="DIACETYLCHITOBIOSE BINDING PROTEIN DASA"/>
    <property type="match status" value="1"/>
</dbReference>
<protein>
    <submittedName>
        <fullName evidence="3">Sugar ABC transporter substrate-binding protein</fullName>
    </submittedName>
</protein>
<dbReference type="InterPro" id="IPR050490">
    <property type="entry name" value="Bact_solute-bd_prot1"/>
</dbReference>
<dbReference type="PANTHER" id="PTHR43649">
    <property type="entry name" value="ARABINOSE-BINDING PROTEIN-RELATED"/>
    <property type="match status" value="1"/>
</dbReference>
<dbReference type="AlphaFoldDB" id="A0A5C8ZA38"/>
<comment type="similarity">
    <text evidence="2">Belongs to the bacterial solute-binding protein 1 family.</text>
</comment>
<dbReference type="InterPro" id="IPR006059">
    <property type="entry name" value="SBP"/>
</dbReference>
<evidence type="ECO:0000313" key="3">
    <source>
        <dbReference type="EMBL" id="TXR53746.1"/>
    </source>
</evidence>
<dbReference type="Pfam" id="PF01547">
    <property type="entry name" value="SBP_bac_1"/>
    <property type="match status" value="1"/>
</dbReference>
<dbReference type="EMBL" id="VKAD01000001">
    <property type="protein sequence ID" value="TXR53746.1"/>
    <property type="molecule type" value="Genomic_DNA"/>
</dbReference>
<evidence type="ECO:0000313" key="4">
    <source>
        <dbReference type="Proteomes" id="UP000321764"/>
    </source>
</evidence>
<comment type="caution">
    <text evidence="3">The sequence shown here is derived from an EMBL/GenBank/DDBJ whole genome shotgun (WGS) entry which is preliminary data.</text>
</comment>
<keyword evidence="4" id="KW-1185">Reference proteome</keyword>
<gene>
    <name evidence="3" type="ORF">FME95_04075</name>
</gene>
<evidence type="ECO:0000256" key="1">
    <source>
        <dbReference type="ARBA" id="ARBA00004418"/>
    </source>
</evidence>
<comment type="subcellular location">
    <subcellularLocation>
        <location evidence="1">Periplasm</location>
    </subcellularLocation>
</comment>
<dbReference type="OrthoDB" id="9804061at2"/>
<dbReference type="CDD" id="cd13585">
    <property type="entry name" value="PBP2_TMBP_like"/>
    <property type="match status" value="1"/>
</dbReference>
<organism evidence="3 4">
    <name type="scientific">Reinekea thalattae</name>
    <dbReference type="NCBI Taxonomy" id="2593301"/>
    <lineage>
        <taxon>Bacteria</taxon>
        <taxon>Pseudomonadati</taxon>
        <taxon>Pseudomonadota</taxon>
        <taxon>Gammaproteobacteria</taxon>
        <taxon>Oceanospirillales</taxon>
        <taxon>Saccharospirillaceae</taxon>
        <taxon>Reinekea</taxon>
    </lineage>
</organism>
<proteinExistence type="inferred from homology"/>
<reference evidence="3 4" key="1">
    <citation type="submission" date="2019-07" db="EMBL/GenBank/DDBJ databases">
        <title>Reinekea sp. strain SSH23 genome sequencing and assembly.</title>
        <authorList>
            <person name="Kim I."/>
        </authorList>
    </citation>
    <scope>NUCLEOTIDE SEQUENCE [LARGE SCALE GENOMIC DNA]</scope>
    <source>
        <strain evidence="3 4">SSH23</strain>
    </source>
</reference>
<name>A0A5C8ZA38_9GAMM</name>
<accession>A0A5C8ZA38</accession>
<dbReference type="Gene3D" id="3.40.190.10">
    <property type="entry name" value="Periplasmic binding protein-like II"/>
    <property type="match status" value="2"/>
</dbReference>
<sequence length="465" mass="51700">MLISNKLTLTLPAFTTTAVKLIPRYFVCILSKTKKLSAALFFIALSAASYSSAVELNIATVNNGHMIEMQKLTSEFEKAYPDITLKWNIYNEGSLRMRAIADIASGGGRYDVLTIGMYEAPIWAERDWLQPLDFDSSYDMNDLLPSVRDGLSYNGKLYAAPFYGESSMLMYRKDLMDKAGITLDERPTWRSIYYAAQSIHDPENNLYGICLRGKPGWGDNMALITTMVNSFGGQWFNMSWTPQLESTPWQEAVSFYIDLLTSYGPPNSEKNSFNEILQLARNGQCGMWIDASIAASFLTDGNQSDYADNWAFAQAPYKTTSSGANWLWAWSLAISKKSQNVEAAKTFISWATSKDYIKLVASKNGWANIPTGTRTSTYQQEEFLSVAGDFAKAELEAMRTADPENSTLLPSPYTGVQFVSIPEFVAIAGATGQQISEALEGKITVQQALSRSQTIALREMRRSGN</sequence>
<evidence type="ECO:0000256" key="2">
    <source>
        <dbReference type="ARBA" id="ARBA00008520"/>
    </source>
</evidence>